<dbReference type="PROSITE" id="PS00028">
    <property type="entry name" value="ZINC_FINGER_C2H2_1"/>
    <property type="match status" value="1"/>
</dbReference>
<evidence type="ECO:0000256" key="9">
    <source>
        <dbReference type="SAM" id="MobiDB-lite"/>
    </source>
</evidence>
<proteinExistence type="predicted"/>
<comment type="caution">
    <text evidence="11">The sequence shown here is derived from an EMBL/GenBank/DDBJ whole genome shotgun (WGS) entry which is preliminary data.</text>
</comment>
<evidence type="ECO:0000256" key="4">
    <source>
        <dbReference type="ARBA" id="ARBA00022771"/>
    </source>
</evidence>
<dbReference type="InterPro" id="IPR013087">
    <property type="entry name" value="Znf_C2H2_type"/>
</dbReference>
<evidence type="ECO:0000313" key="11">
    <source>
        <dbReference type="EMBL" id="PIC14493.1"/>
    </source>
</evidence>
<evidence type="ECO:0000256" key="1">
    <source>
        <dbReference type="ARBA" id="ARBA00004123"/>
    </source>
</evidence>
<evidence type="ECO:0000256" key="8">
    <source>
        <dbReference type="PROSITE-ProRule" id="PRU00042"/>
    </source>
</evidence>
<dbReference type="PANTHER" id="PTHR24392">
    <property type="entry name" value="ZINC FINGER PROTEIN"/>
    <property type="match status" value="1"/>
</dbReference>
<keyword evidence="2" id="KW-0479">Metal-binding</keyword>
<evidence type="ECO:0000256" key="7">
    <source>
        <dbReference type="ARBA" id="ARBA00023242"/>
    </source>
</evidence>
<dbReference type="SMART" id="SM00355">
    <property type="entry name" value="ZnF_C2H2"/>
    <property type="match status" value="4"/>
</dbReference>
<feature type="compositionally biased region" description="Basic and acidic residues" evidence="9">
    <location>
        <begin position="56"/>
        <end position="67"/>
    </location>
</feature>
<dbReference type="PANTHER" id="PTHR24392:SF49">
    <property type="entry name" value="PROTEIN HUNCHBACK"/>
    <property type="match status" value="1"/>
</dbReference>
<dbReference type="GO" id="GO:0008270">
    <property type="term" value="F:zinc ion binding"/>
    <property type="evidence" value="ECO:0007669"/>
    <property type="project" value="UniProtKB-KW"/>
</dbReference>
<evidence type="ECO:0000256" key="2">
    <source>
        <dbReference type="ARBA" id="ARBA00022723"/>
    </source>
</evidence>
<reference evidence="12" key="1">
    <citation type="submission" date="2017-10" db="EMBL/GenBank/DDBJ databases">
        <title>Rapid genome shrinkage in a self-fertile nematode reveals novel sperm competition proteins.</title>
        <authorList>
            <person name="Yin D."/>
            <person name="Schwarz E.M."/>
            <person name="Thomas C.G."/>
            <person name="Felde R.L."/>
            <person name="Korf I.F."/>
            <person name="Cutter A.D."/>
            <person name="Schartner C.M."/>
            <person name="Ralston E.J."/>
            <person name="Meyer B.J."/>
            <person name="Haag E.S."/>
        </authorList>
    </citation>
    <scope>NUCLEOTIDE SEQUENCE [LARGE SCALE GENOMIC DNA]</scope>
    <source>
        <strain evidence="12">JU1422</strain>
    </source>
</reference>
<evidence type="ECO:0000256" key="6">
    <source>
        <dbReference type="ARBA" id="ARBA00023125"/>
    </source>
</evidence>
<evidence type="ECO:0000256" key="3">
    <source>
        <dbReference type="ARBA" id="ARBA00022737"/>
    </source>
</evidence>
<evidence type="ECO:0000313" key="12">
    <source>
        <dbReference type="Proteomes" id="UP000230233"/>
    </source>
</evidence>
<dbReference type="GO" id="GO:0003677">
    <property type="term" value="F:DNA binding"/>
    <property type="evidence" value="ECO:0007669"/>
    <property type="project" value="UniProtKB-KW"/>
</dbReference>
<feature type="compositionally biased region" description="Polar residues" evidence="9">
    <location>
        <begin position="39"/>
        <end position="52"/>
    </location>
</feature>
<feature type="domain" description="C2H2-type" evidence="10">
    <location>
        <begin position="190"/>
        <end position="219"/>
    </location>
</feature>
<keyword evidence="4 8" id="KW-0863">Zinc-finger</keyword>
<sequence length="255" mass="29545">MDQIIKAIKKKRKEEPLPQNQQIPEFLLSVFKQFQQTSTSVSVCPDVQNDSGISRKPSEPKKSEESEKVECQECGAKLAKRKHGLKVHIQSQKHMGWIPFKCQHCEIRLSSTNAWTKHYKKEHPGIEIPKAKHFMSPEDEEKFEIWAKRCFPEIEVSTTPLNCNQCESKIPNTPICKNEHVFEHLEIKPFKCSKCNFGSRTERSLASHMDQLRHDGEPIFELSQQDKENCQRKIKQCFPESSSKIEFYNSGVGED</sequence>
<dbReference type="PROSITE" id="PS50157">
    <property type="entry name" value="ZINC_FINGER_C2H2_2"/>
    <property type="match status" value="1"/>
</dbReference>
<dbReference type="Proteomes" id="UP000230233">
    <property type="component" value="Unassembled WGS sequence"/>
</dbReference>
<protein>
    <recommendedName>
        <fullName evidence="10">C2H2-type domain-containing protein</fullName>
    </recommendedName>
</protein>
<dbReference type="AlphaFoldDB" id="A0A2G5SHX2"/>
<accession>A0A2G5SHX2</accession>
<keyword evidence="7" id="KW-0539">Nucleus</keyword>
<gene>
    <name evidence="11" type="ORF">B9Z55_026787</name>
</gene>
<organism evidence="11 12">
    <name type="scientific">Caenorhabditis nigoni</name>
    <dbReference type="NCBI Taxonomy" id="1611254"/>
    <lineage>
        <taxon>Eukaryota</taxon>
        <taxon>Metazoa</taxon>
        <taxon>Ecdysozoa</taxon>
        <taxon>Nematoda</taxon>
        <taxon>Chromadorea</taxon>
        <taxon>Rhabditida</taxon>
        <taxon>Rhabditina</taxon>
        <taxon>Rhabditomorpha</taxon>
        <taxon>Rhabditoidea</taxon>
        <taxon>Rhabditidae</taxon>
        <taxon>Peloderinae</taxon>
        <taxon>Caenorhabditis</taxon>
    </lineage>
</organism>
<comment type="subcellular location">
    <subcellularLocation>
        <location evidence="1">Nucleus</location>
    </subcellularLocation>
</comment>
<keyword evidence="3" id="KW-0677">Repeat</keyword>
<keyword evidence="5" id="KW-0862">Zinc</keyword>
<dbReference type="GO" id="GO:0005634">
    <property type="term" value="C:nucleus"/>
    <property type="evidence" value="ECO:0007669"/>
    <property type="project" value="UniProtKB-SubCell"/>
</dbReference>
<evidence type="ECO:0000256" key="5">
    <source>
        <dbReference type="ARBA" id="ARBA00022833"/>
    </source>
</evidence>
<dbReference type="EMBL" id="PDUG01000007">
    <property type="protein sequence ID" value="PIC14493.1"/>
    <property type="molecule type" value="Genomic_DNA"/>
</dbReference>
<evidence type="ECO:0000259" key="10">
    <source>
        <dbReference type="PROSITE" id="PS50157"/>
    </source>
</evidence>
<name>A0A2G5SHX2_9PELO</name>
<keyword evidence="6" id="KW-0238">DNA-binding</keyword>
<dbReference type="OrthoDB" id="6077919at2759"/>
<dbReference type="Gene3D" id="3.30.160.60">
    <property type="entry name" value="Classic Zinc Finger"/>
    <property type="match status" value="2"/>
</dbReference>
<feature type="region of interest" description="Disordered" evidence="9">
    <location>
        <begin position="39"/>
        <end position="67"/>
    </location>
</feature>
<keyword evidence="12" id="KW-1185">Reference proteome</keyword>